<proteinExistence type="predicted"/>
<name>A0ABQ9F6R2_TEGGR</name>
<accession>A0ABQ9F6R2</accession>
<gene>
    <name evidence="1" type="ORF">KUTeg_010446</name>
</gene>
<evidence type="ECO:0000313" key="1">
    <source>
        <dbReference type="EMBL" id="KAJ8313073.1"/>
    </source>
</evidence>
<keyword evidence="2" id="KW-1185">Reference proteome</keyword>
<sequence length="204" mass="22739">MKEKPCSKQTDCRRNECCESRQQFRGKRDLTSLSPGICKRRPRVGQSCIAEFLVPLPTDGTFRRCPCAGKLQCEENGLTDIPTGKMGTCVRKITPQPCNTASDCKRNECCVSKTRPIGKRDTSQSFVECLTRNNEPSQEVRFVSCQCGRGLTCVPDGGNDIPLGPTGKYRLQCSSLGHKHNINIAQLLVMANEHVRGKIYREKN</sequence>
<evidence type="ECO:0000313" key="2">
    <source>
        <dbReference type="Proteomes" id="UP001217089"/>
    </source>
</evidence>
<protein>
    <submittedName>
        <fullName evidence="1">Uncharacterized protein</fullName>
    </submittedName>
</protein>
<dbReference type="Proteomes" id="UP001217089">
    <property type="component" value="Unassembled WGS sequence"/>
</dbReference>
<organism evidence="1 2">
    <name type="scientific">Tegillarca granosa</name>
    <name type="common">Malaysian cockle</name>
    <name type="synonym">Anadara granosa</name>
    <dbReference type="NCBI Taxonomy" id="220873"/>
    <lineage>
        <taxon>Eukaryota</taxon>
        <taxon>Metazoa</taxon>
        <taxon>Spiralia</taxon>
        <taxon>Lophotrochozoa</taxon>
        <taxon>Mollusca</taxon>
        <taxon>Bivalvia</taxon>
        <taxon>Autobranchia</taxon>
        <taxon>Pteriomorphia</taxon>
        <taxon>Arcoida</taxon>
        <taxon>Arcoidea</taxon>
        <taxon>Arcidae</taxon>
        <taxon>Tegillarca</taxon>
    </lineage>
</organism>
<reference evidence="1 2" key="1">
    <citation type="submission" date="2022-12" db="EMBL/GenBank/DDBJ databases">
        <title>Chromosome-level genome of Tegillarca granosa.</title>
        <authorList>
            <person name="Kim J."/>
        </authorList>
    </citation>
    <scope>NUCLEOTIDE SEQUENCE [LARGE SCALE GENOMIC DNA]</scope>
    <source>
        <strain evidence="1">Teg-2019</strain>
        <tissue evidence="1">Adductor muscle</tissue>
    </source>
</reference>
<dbReference type="EMBL" id="JARBDR010000440">
    <property type="protein sequence ID" value="KAJ8313073.1"/>
    <property type="molecule type" value="Genomic_DNA"/>
</dbReference>
<dbReference type="Gene3D" id="2.10.80.10">
    <property type="entry name" value="Lipase, subunit A"/>
    <property type="match status" value="2"/>
</dbReference>
<comment type="caution">
    <text evidence="1">The sequence shown here is derived from an EMBL/GenBank/DDBJ whole genome shotgun (WGS) entry which is preliminary data.</text>
</comment>